<protein>
    <recommendedName>
        <fullName evidence="3">Histidine kinase</fullName>
    </recommendedName>
</protein>
<organism evidence="1 2">
    <name type="scientific">Bradyrhizobium erythrophlei</name>
    <dbReference type="NCBI Taxonomy" id="1437360"/>
    <lineage>
        <taxon>Bacteria</taxon>
        <taxon>Pseudomonadati</taxon>
        <taxon>Pseudomonadota</taxon>
        <taxon>Alphaproteobacteria</taxon>
        <taxon>Hyphomicrobiales</taxon>
        <taxon>Nitrobacteraceae</taxon>
        <taxon>Bradyrhizobium</taxon>
    </lineage>
</organism>
<name>A0A1M5HS70_9BRAD</name>
<reference evidence="1 2" key="1">
    <citation type="submission" date="2016-11" db="EMBL/GenBank/DDBJ databases">
        <authorList>
            <person name="Jaros S."/>
            <person name="Januszkiewicz K."/>
            <person name="Wedrychowicz H."/>
        </authorList>
    </citation>
    <scope>NUCLEOTIDE SEQUENCE [LARGE SCALE GENOMIC DNA]</scope>
    <source>
        <strain evidence="1 2">GAS138</strain>
    </source>
</reference>
<evidence type="ECO:0000313" key="1">
    <source>
        <dbReference type="EMBL" id="SHG18824.1"/>
    </source>
</evidence>
<evidence type="ECO:0008006" key="3">
    <source>
        <dbReference type="Google" id="ProtNLM"/>
    </source>
</evidence>
<evidence type="ECO:0000313" key="2">
    <source>
        <dbReference type="Proteomes" id="UP000189796"/>
    </source>
</evidence>
<dbReference type="Proteomes" id="UP000189796">
    <property type="component" value="Chromosome I"/>
</dbReference>
<accession>A0A1M5HS70</accession>
<dbReference type="OrthoDB" id="7861013at2"/>
<proteinExistence type="predicted"/>
<gene>
    <name evidence="1" type="ORF">SAMN05443248_0614</name>
</gene>
<dbReference type="RefSeq" id="WP_154071975.1">
    <property type="nucleotide sequence ID" value="NZ_LT670817.1"/>
</dbReference>
<dbReference type="AlphaFoldDB" id="A0A1M5HS70"/>
<sequence>MKRMILAATVGLFTLAAGEPQLTMAIGESNLHASDRLSFVTLTEAAMSSKLGDLTPFRAIVADVSALVDKGDLVGAKNRIKDLETQWDDAEAALKPRAAADWHAVDKAIDRALEALRAAAPDSAKCKQSIAELLSLMDSVGKS</sequence>
<dbReference type="EMBL" id="LT670817">
    <property type="protein sequence ID" value="SHG18824.1"/>
    <property type="molecule type" value="Genomic_DNA"/>
</dbReference>